<sequence>MKPSETSVPKPFICSECGRGFGRDPELERHKKIHLVGEARKAVMFQCPSYPLCDVEALQKSNIMAHIKRKHPGLLHLVCSMCRRSLFVADDIAALLQHQQDAHGIFQAPLESLPSPSSMSSPSTVYSATSSPVMSCPSSTIERHLTSGSSSTRGHLASASSLTSSLPDELHGLLLHGGPQEYQLAEITPNDPFTWHPSHTLDVPPLSMVYNALPQTFYAGRPDLYSPPPSLYGRSTDLSQDPSVVGTLLPQSIPTPLPALPTPPPSRPSTAGPSSQPSEPPTTLKWLITSQPLPPTDRNDPRYHYVRFNGGNVVSIRSDSEILPTP</sequence>
<dbReference type="PROSITE" id="PS00028">
    <property type="entry name" value="ZINC_FINGER_C2H2_1"/>
    <property type="match status" value="1"/>
</dbReference>
<dbReference type="SMART" id="SM00355">
    <property type="entry name" value="ZnF_C2H2"/>
    <property type="match status" value="3"/>
</dbReference>
<keyword evidence="3 6" id="KW-0863">Zinc-finger</keyword>
<accession>A0A2H3D768</accession>
<dbReference type="STRING" id="47427.A0A2H3D768"/>
<organism evidence="9 10">
    <name type="scientific">Armillaria gallica</name>
    <name type="common">Bulbous honey fungus</name>
    <name type="synonym">Armillaria bulbosa</name>
    <dbReference type="NCBI Taxonomy" id="47427"/>
    <lineage>
        <taxon>Eukaryota</taxon>
        <taxon>Fungi</taxon>
        <taxon>Dikarya</taxon>
        <taxon>Basidiomycota</taxon>
        <taxon>Agaricomycotina</taxon>
        <taxon>Agaricomycetes</taxon>
        <taxon>Agaricomycetidae</taxon>
        <taxon>Agaricales</taxon>
        <taxon>Marasmiineae</taxon>
        <taxon>Physalacriaceae</taxon>
        <taxon>Armillaria</taxon>
    </lineage>
</organism>
<keyword evidence="4" id="KW-0862">Zinc</keyword>
<dbReference type="Proteomes" id="UP000217790">
    <property type="component" value="Unassembled WGS sequence"/>
</dbReference>
<name>A0A2H3D768_ARMGA</name>
<keyword evidence="2" id="KW-0677">Repeat</keyword>
<feature type="region of interest" description="Disordered" evidence="7">
    <location>
        <begin position="228"/>
        <end position="302"/>
    </location>
</feature>
<feature type="compositionally biased region" description="Polar residues" evidence="7">
    <location>
        <begin position="137"/>
        <end position="153"/>
    </location>
</feature>
<evidence type="ECO:0000256" key="2">
    <source>
        <dbReference type="ARBA" id="ARBA00022737"/>
    </source>
</evidence>
<dbReference type="EMBL" id="KZ293663">
    <property type="protein sequence ID" value="PBK91085.1"/>
    <property type="molecule type" value="Genomic_DNA"/>
</dbReference>
<evidence type="ECO:0000256" key="3">
    <source>
        <dbReference type="ARBA" id="ARBA00022771"/>
    </source>
</evidence>
<dbReference type="OrthoDB" id="654211at2759"/>
<dbReference type="Gene3D" id="3.30.160.60">
    <property type="entry name" value="Classic Zinc Finger"/>
    <property type="match status" value="1"/>
</dbReference>
<evidence type="ECO:0000256" key="5">
    <source>
        <dbReference type="ARBA" id="ARBA00039490"/>
    </source>
</evidence>
<evidence type="ECO:0000256" key="1">
    <source>
        <dbReference type="ARBA" id="ARBA00022723"/>
    </source>
</evidence>
<dbReference type="GO" id="GO:0008270">
    <property type="term" value="F:zinc ion binding"/>
    <property type="evidence" value="ECO:0007669"/>
    <property type="project" value="UniProtKB-KW"/>
</dbReference>
<dbReference type="SUPFAM" id="SSF57667">
    <property type="entry name" value="beta-beta-alpha zinc fingers"/>
    <property type="match status" value="1"/>
</dbReference>
<feature type="region of interest" description="Disordered" evidence="7">
    <location>
        <begin position="137"/>
        <end position="162"/>
    </location>
</feature>
<evidence type="ECO:0000259" key="8">
    <source>
        <dbReference type="PROSITE" id="PS50157"/>
    </source>
</evidence>
<dbReference type="OMA" id="HYVRFNG"/>
<dbReference type="PROSITE" id="PS50157">
    <property type="entry name" value="ZINC_FINGER_C2H2_2"/>
    <property type="match status" value="1"/>
</dbReference>
<keyword evidence="10" id="KW-1185">Reference proteome</keyword>
<evidence type="ECO:0000313" key="9">
    <source>
        <dbReference type="EMBL" id="PBK91085.1"/>
    </source>
</evidence>
<evidence type="ECO:0000313" key="10">
    <source>
        <dbReference type="Proteomes" id="UP000217790"/>
    </source>
</evidence>
<evidence type="ECO:0000256" key="7">
    <source>
        <dbReference type="SAM" id="MobiDB-lite"/>
    </source>
</evidence>
<evidence type="ECO:0000256" key="4">
    <source>
        <dbReference type="ARBA" id="ARBA00022833"/>
    </source>
</evidence>
<evidence type="ECO:0000256" key="6">
    <source>
        <dbReference type="PROSITE-ProRule" id="PRU00042"/>
    </source>
</evidence>
<proteinExistence type="predicted"/>
<keyword evidence="1" id="KW-0479">Metal-binding</keyword>
<dbReference type="AlphaFoldDB" id="A0A2H3D768"/>
<dbReference type="InterPro" id="IPR013087">
    <property type="entry name" value="Znf_C2H2_type"/>
</dbReference>
<protein>
    <recommendedName>
        <fullName evidence="5">pH-response transcription factor pacC/RIM101</fullName>
    </recommendedName>
</protein>
<feature type="compositionally biased region" description="Pro residues" evidence="7">
    <location>
        <begin position="253"/>
        <end position="267"/>
    </location>
</feature>
<feature type="domain" description="C2H2-type" evidence="8">
    <location>
        <begin position="12"/>
        <end position="34"/>
    </location>
</feature>
<reference evidence="10" key="1">
    <citation type="journal article" date="2017" name="Nat. Ecol. Evol.">
        <title>Genome expansion and lineage-specific genetic innovations in the forest pathogenic fungi Armillaria.</title>
        <authorList>
            <person name="Sipos G."/>
            <person name="Prasanna A.N."/>
            <person name="Walter M.C."/>
            <person name="O'Connor E."/>
            <person name="Balint B."/>
            <person name="Krizsan K."/>
            <person name="Kiss B."/>
            <person name="Hess J."/>
            <person name="Varga T."/>
            <person name="Slot J."/>
            <person name="Riley R."/>
            <person name="Boka B."/>
            <person name="Rigling D."/>
            <person name="Barry K."/>
            <person name="Lee J."/>
            <person name="Mihaltcheva S."/>
            <person name="LaButti K."/>
            <person name="Lipzen A."/>
            <person name="Waldron R."/>
            <person name="Moloney N.M."/>
            <person name="Sperisen C."/>
            <person name="Kredics L."/>
            <person name="Vagvoelgyi C."/>
            <person name="Patrignani A."/>
            <person name="Fitzpatrick D."/>
            <person name="Nagy I."/>
            <person name="Doyle S."/>
            <person name="Anderson J.B."/>
            <person name="Grigoriev I.V."/>
            <person name="Gueldener U."/>
            <person name="Muensterkoetter M."/>
            <person name="Nagy L.G."/>
        </authorList>
    </citation>
    <scope>NUCLEOTIDE SEQUENCE [LARGE SCALE GENOMIC DNA]</scope>
    <source>
        <strain evidence="10">Ar21-2</strain>
    </source>
</reference>
<dbReference type="InterPro" id="IPR036236">
    <property type="entry name" value="Znf_C2H2_sf"/>
</dbReference>
<dbReference type="FunFam" id="3.30.160.60:FF:000340">
    <property type="entry name" value="zinc finger protein 473 isoform X1"/>
    <property type="match status" value="1"/>
</dbReference>
<gene>
    <name evidence="9" type="ORF">ARMGADRAFT_286768</name>
</gene>
<dbReference type="InParanoid" id="A0A2H3D768"/>
<dbReference type="GO" id="GO:0005634">
    <property type="term" value="C:nucleus"/>
    <property type="evidence" value="ECO:0007669"/>
    <property type="project" value="UniProtKB-ARBA"/>
</dbReference>